<feature type="transmembrane region" description="Helical" evidence="1">
    <location>
        <begin position="92"/>
        <end position="125"/>
    </location>
</feature>
<evidence type="ECO:0000256" key="1">
    <source>
        <dbReference type="SAM" id="Phobius"/>
    </source>
</evidence>
<feature type="transmembrane region" description="Helical" evidence="1">
    <location>
        <begin position="20"/>
        <end position="41"/>
    </location>
</feature>
<dbReference type="Pfam" id="PF20581">
    <property type="entry name" value="DUF6785"/>
    <property type="match status" value="1"/>
</dbReference>
<accession>A0A382RXV7</accession>
<keyword evidence="1" id="KW-0812">Transmembrane</keyword>
<feature type="non-terminal residue" evidence="3">
    <location>
        <position position="159"/>
    </location>
</feature>
<evidence type="ECO:0000313" key="3">
    <source>
        <dbReference type="EMBL" id="SVD01481.1"/>
    </source>
</evidence>
<evidence type="ECO:0000259" key="2">
    <source>
        <dbReference type="Pfam" id="PF20581"/>
    </source>
</evidence>
<keyword evidence="1" id="KW-1133">Transmembrane helix</keyword>
<gene>
    <name evidence="3" type="ORF">METZ01_LOCUS354335</name>
</gene>
<keyword evidence="1" id="KW-0472">Membrane</keyword>
<dbReference type="EMBL" id="UINC01124378">
    <property type="protein sequence ID" value="SVD01481.1"/>
    <property type="molecule type" value="Genomic_DNA"/>
</dbReference>
<organism evidence="3">
    <name type="scientific">marine metagenome</name>
    <dbReference type="NCBI Taxonomy" id="408172"/>
    <lineage>
        <taxon>unclassified sequences</taxon>
        <taxon>metagenomes</taxon>
        <taxon>ecological metagenomes</taxon>
    </lineage>
</organism>
<feature type="domain" description="DUF6785" evidence="2">
    <location>
        <begin position="26"/>
        <end position="158"/>
    </location>
</feature>
<sequence>MNKPETIDPSPVIGTPSHLLRIRFGAMATGLFLCLIISMGLPYGEFIIQGTRLGLSSSTPAAFFLLFLLVVIVQPLLVTLRRSWLFNRAELLLIVVMMMMATAVPTRGFTGVALAVISAATYYAAPENGWTENLIPHIPDWIAPKNEVAIKAFYEGLPQ</sequence>
<dbReference type="InterPro" id="IPR046712">
    <property type="entry name" value="DUF6785"/>
</dbReference>
<dbReference type="AlphaFoldDB" id="A0A382RXV7"/>
<name>A0A382RXV7_9ZZZZ</name>
<feature type="transmembrane region" description="Helical" evidence="1">
    <location>
        <begin position="61"/>
        <end position="80"/>
    </location>
</feature>
<proteinExistence type="predicted"/>
<reference evidence="3" key="1">
    <citation type="submission" date="2018-05" db="EMBL/GenBank/DDBJ databases">
        <authorList>
            <person name="Lanie J.A."/>
            <person name="Ng W.-L."/>
            <person name="Kazmierczak K.M."/>
            <person name="Andrzejewski T.M."/>
            <person name="Davidsen T.M."/>
            <person name="Wayne K.J."/>
            <person name="Tettelin H."/>
            <person name="Glass J.I."/>
            <person name="Rusch D."/>
            <person name="Podicherti R."/>
            <person name="Tsui H.-C.T."/>
            <person name="Winkler M.E."/>
        </authorList>
    </citation>
    <scope>NUCLEOTIDE SEQUENCE</scope>
</reference>
<protein>
    <recommendedName>
        <fullName evidence="2">DUF6785 domain-containing protein</fullName>
    </recommendedName>
</protein>